<dbReference type="InterPro" id="IPR004513">
    <property type="entry name" value="FtsX"/>
</dbReference>
<evidence type="ECO:0000256" key="10">
    <source>
        <dbReference type="PIRNR" id="PIRNR003097"/>
    </source>
</evidence>
<dbReference type="RefSeq" id="WP_023355924.1">
    <property type="nucleotide sequence ID" value="NZ_KI535370.1"/>
</dbReference>
<dbReference type="NCBIfam" id="NF038347">
    <property type="entry name" value="FtsX_Gpos"/>
    <property type="match status" value="1"/>
</dbReference>
<dbReference type="Pfam" id="PF02687">
    <property type="entry name" value="FtsX"/>
    <property type="match status" value="1"/>
</dbReference>
<dbReference type="Pfam" id="PF18075">
    <property type="entry name" value="FtsX_ECD"/>
    <property type="match status" value="1"/>
</dbReference>
<evidence type="ECO:0000256" key="5">
    <source>
        <dbReference type="ARBA" id="ARBA00022618"/>
    </source>
</evidence>
<reference evidence="14 15" key="1">
    <citation type="submission" date="2013-06" db="EMBL/GenBank/DDBJ databases">
        <authorList>
            <person name="Weinstock G."/>
            <person name="Sodergren E."/>
            <person name="Clifton S."/>
            <person name="Fulton L."/>
            <person name="Fulton B."/>
            <person name="Courtney L."/>
            <person name="Fronick C."/>
            <person name="Harrison M."/>
            <person name="Strong C."/>
            <person name="Farmer C."/>
            <person name="Delahaunty K."/>
            <person name="Markovic C."/>
            <person name="Hall O."/>
            <person name="Minx P."/>
            <person name="Tomlinson C."/>
            <person name="Mitreva M."/>
            <person name="Nelson J."/>
            <person name="Hou S."/>
            <person name="Wollam A."/>
            <person name="Pepin K.H."/>
            <person name="Johnson M."/>
            <person name="Bhonagiri V."/>
            <person name="Nash W.E."/>
            <person name="Warren W."/>
            <person name="Chinwalla A."/>
            <person name="Mardis E.R."/>
            <person name="Wilson R.K."/>
        </authorList>
    </citation>
    <scope>NUCLEOTIDE SEQUENCE [LARGE SCALE GENOMIC DNA]</scope>
    <source>
        <strain evidence="14 15">ATCC 51271</strain>
    </source>
</reference>
<dbReference type="PIRSF" id="PIRSF003097">
    <property type="entry name" value="FtsX"/>
    <property type="match status" value="1"/>
</dbReference>
<evidence type="ECO:0000256" key="4">
    <source>
        <dbReference type="ARBA" id="ARBA00022475"/>
    </source>
</evidence>
<comment type="function">
    <text evidence="10">Part of the ABC transporter FtsEX involved in asymmetric cellular division facilitating the initiation of sporulation.</text>
</comment>
<keyword evidence="6 11" id="KW-0812">Transmembrane</keyword>
<dbReference type="eggNOG" id="COG2177">
    <property type="taxonomic scope" value="Bacteria"/>
</dbReference>
<feature type="transmembrane region" description="Helical" evidence="11">
    <location>
        <begin position="170"/>
        <end position="195"/>
    </location>
</feature>
<dbReference type="PANTHER" id="PTHR47755:SF1">
    <property type="entry name" value="CELL DIVISION PROTEIN FTSX"/>
    <property type="match status" value="1"/>
</dbReference>
<feature type="domain" description="FtsX extracellular" evidence="13">
    <location>
        <begin position="60"/>
        <end position="154"/>
    </location>
</feature>
<evidence type="ECO:0000256" key="6">
    <source>
        <dbReference type="ARBA" id="ARBA00022692"/>
    </source>
</evidence>
<evidence type="ECO:0000259" key="13">
    <source>
        <dbReference type="Pfam" id="PF18075"/>
    </source>
</evidence>
<keyword evidence="5 10" id="KW-0132">Cell division</keyword>
<feature type="transmembrane region" description="Helical" evidence="11">
    <location>
        <begin position="272"/>
        <end position="295"/>
    </location>
</feature>
<comment type="subcellular location">
    <subcellularLocation>
        <location evidence="1">Cell membrane</location>
        <topology evidence="1">Multi-pass membrane protein</topology>
    </subcellularLocation>
</comment>
<organism evidence="14 15">
    <name type="scientific">Catonella morbi ATCC 51271</name>
    <dbReference type="NCBI Taxonomy" id="592026"/>
    <lineage>
        <taxon>Bacteria</taxon>
        <taxon>Bacillati</taxon>
        <taxon>Bacillota</taxon>
        <taxon>Clostridia</taxon>
        <taxon>Lachnospirales</taxon>
        <taxon>Lachnospiraceae</taxon>
        <taxon>Catonella</taxon>
    </lineage>
</organism>
<evidence type="ECO:0000256" key="3">
    <source>
        <dbReference type="ARBA" id="ARBA00021907"/>
    </source>
</evidence>
<keyword evidence="9 10" id="KW-0131">Cell cycle</keyword>
<evidence type="ECO:0000256" key="11">
    <source>
        <dbReference type="SAM" id="Phobius"/>
    </source>
</evidence>
<evidence type="ECO:0000313" key="14">
    <source>
        <dbReference type="EMBL" id="ESL01785.1"/>
    </source>
</evidence>
<dbReference type="Proteomes" id="UP000018227">
    <property type="component" value="Unassembled WGS sequence"/>
</dbReference>
<sequence length="301" mass="33489">MMKIRTLLYSFREGFKGIRRNRMFSLASMGTIAACLFIFGLFFLLVSNFDNMMKSAEAGVGITVFFEDGLSDEAKKEIGAKISSRKEVRDVVYVSADEAWERYKKTSLKPELIETFGNDNPLAGSDSYTVYVKEIEKQPEIVNYIETIEGVRKVNSNRNTTSGFSAINSLVGVISITIIGLLLAVAIFLISTTIAMGISVRKEEIFIMRMVGATDFFISAPFVIEGVALGLVGALLPLVLLYFIYERTVKVLSERFNTLVNILVFIDTKKEFMVLTPLLLAIGVGIGFVGSFFTVRRHIDV</sequence>
<dbReference type="GO" id="GO:0051301">
    <property type="term" value="P:cell division"/>
    <property type="evidence" value="ECO:0007669"/>
    <property type="project" value="UniProtKB-KW"/>
</dbReference>
<feature type="transmembrane region" description="Helical" evidence="11">
    <location>
        <begin position="21"/>
        <end position="46"/>
    </location>
</feature>
<evidence type="ECO:0000256" key="1">
    <source>
        <dbReference type="ARBA" id="ARBA00004651"/>
    </source>
</evidence>
<evidence type="ECO:0000256" key="7">
    <source>
        <dbReference type="ARBA" id="ARBA00022989"/>
    </source>
</evidence>
<accession>V2Z4E4</accession>
<dbReference type="InterPro" id="IPR003838">
    <property type="entry name" value="ABC3_permease_C"/>
</dbReference>
<dbReference type="AlphaFoldDB" id="V2Z4E4"/>
<feature type="domain" description="ABC3 transporter permease C-terminal" evidence="12">
    <location>
        <begin position="177"/>
        <end position="295"/>
    </location>
</feature>
<evidence type="ECO:0000256" key="2">
    <source>
        <dbReference type="ARBA" id="ARBA00007379"/>
    </source>
</evidence>
<dbReference type="HOGENOM" id="CLU_073546_2_2_9"/>
<dbReference type="InterPro" id="IPR040690">
    <property type="entry name" value="FtsX_ECD"/>
</dbReference>
<dbReference type="STRING" id="592026.GCWU0000282_003082"/>
<dbReference type="EMBL" id="ACIL03000020">
    <property type="protein sequence ID" value="ESL01785.1"/>
    <property type="molecule type" value="Genomic_DNA"/>
</dbReference>
<dbReference type="PROSITE" id="PS51257">
    <property type="entry name" value="PROKAR_LIPOPROTEIN"/>
    <property type="match status" value="1"/>
</dbReference>
<dbReference type="PANTHER" id="PTHR47755">
    <property type="entry name" value="CELL DIVISION PROTEIN FTSX"/>
    <property type="match status" value="1"/>
</dbReference>
<keyword evidence="8 10" id="KW-0472">Membrane</keyword>
<proteinExistence type="inferred from homology"/>
<name>V2Z4E4_9FIRM</name>
<keyword evidence="4 10" id="KW-1003">Cell membrane</keyword>
<evidence type="ECO:0000259" key="12">
    <source>
        <dbReference type="Pfam" id="PF02687"/>
    </source>
</evidence>
<evidence type="ECO:0000313" key="15">
    <source>
        <dbReference type="Proteomes" id="UP000018227"/>
    </source>
</evidence>
<evidence type="ECO:0000256" key="9">
    <source>
        <dbReference type="ARBA" id="ARBA00023306"/>
    </source>
</evidence>
<comment type="similarity">
    <text evidence="2 10">Belongs to the ABC-4 integral membrane protein family. FtsX subfamily.</text>
</comment>
<protein>
    <recommendedName>
        <fullName evidence="3 10">Cell division protein FtsX</fullName>
    </recommendedName>
</protein>
<evidence type="ECO:0000256" key="8">
    <source>
        <dbReference type="ARBA" id="ARBA00023136"/>
    </source>
</evidence>
<keyword evidence="15" id="KW-1185">Reference proteome</keyword>
<dbReference type="GO" id="GO:0005886">
    <property type="term" value="C:plasma membrane"/>
    <property type="evidence" value="ECO:0007669"/>
    <property type="project" value="UniProtKB-SubCell"/>
</dbReference>
<dbReference type="Gene3D" id="3.30.70.3040">
    <property type="match status" value="1"/>
</dbReference>
<gene>
    <name evidence="14" type="ORF">GCWU0000282_003082</name>
</gene>
<comment type="caution">
    <text evidence="14">The sequence shown here is derived from an EMBL/GenBank/DDBJ whole genome shotgun (WGS) entry which is preliminary data.</text>
</comment>
<keyword evidence="7 11" id="KW-1133">Transmembrane helix</keyword>
<feature type="transmembrane region" description="Helical" evidence="11">
    <location>
        <begin position="216"/>
        <end position="245"/>
    </location>
</feature>
<dbReference type="InterPro" id="IPR058204">
    <property type="entry name" value="FtsX_firmicutes-type"/>
</dbReference>